<evidence type="ECO:0000256" key="8">
    <source>
        <dbReference type="ARBA" id="ARBA00022845"/>
    </source>
</evidence>
<feature type="compositionally biased region" description="Low complexity" evidence="13">
    <location>
        <begin position="514"/>
        <end position="528"/>
    </location>
</feature>
<evidence type="ECO:0000259" key="14">
    <source>
        <dbReference type="SMART" id="SM01044"/>
    </source>
</evidence>
<evidence type="ECO:0000256" key="10">
    <source>
        <dbReference type="ARBA" id="ARBA00023161"/>
    </source>
</evidence>
<keyword evidence="16" id="KW-1185">Reference proteome</keyword>
<evidence type="ECO:0000256" key="4">
    <source>
        <dbReference type="ARBA" id="ARBA00022448"/>
    </source>
</evidence>
<dbReference type="GO" id="GO:0035145">
    <property type="term" value="C:exon-exon junction complex"/>
    <property type="evidence" value="ECO:0007669"/>
    <property type="project" value="InterPro"/>
</dbReference>
<evidence type="ECO:0000256" key="11">
    <source>
        <dbReference type="ARBA" id="ARBA00023187"/>
    </source>
</evidence>
<dbReference type="GO" id="GO:0008380">
    <property type="term" value="P:RNA splicing"/>
    <property type="evidence" value="ECO:0007669"/>
    <property type="project" value="UniProtKB-KW"/>
</dbReference>
<dbReference type="PANTHER" id="PTHR46837:SF5">
    <property type="entry name" value="PROTEIN MLN51 HOMOLOG"/>
    <property type="match status" value="1"/>
</dbReference>
<dbReference type="GO" id="GO:0051028">
    <property type="term" value="P:mRNA transport"/>
    <property type="evidence" value="ECO:0007669"/>
    <property type="project" value="UniProtKB-KW"/>
</dbReference>
<evidence type="ECO:0000256" key="5">
    <source>
        <dbReference type="ARBA" id="ARBA00022490"/>
    </source>
</evidence>
<comment type="subcellular location">
    <subcellularLocation>
        <location evidence="2">Cytoplasm</location>
    </subcellularLocation>
    <subcellularLocation>
        <location evidence="1">Nucleus</location>
    </subcellularLocation>
</comment>
<evidence type="ECO:0000256" key="13">
    <source>
        <dbReference type="SAM" id="MobiDB-lite"/>
    </source>
</evidence>
<dbReference type="GO" id="GO:0003729">
    <property type="term" value="F:mRNA binding"/>
    <property type="evidence" value="ECO:0007669"/>
    <property type="project" value="InterPro"/>
</dbReference>
<dbReference type="SMART" id="SM01044">
    <property type="entry name" value="Btz"/>
    <property type="match status" value="1"/>
</dbReference>
<keyword evidence="11" id="KW-0508">mRNA splicing</keyword>
<keyword evidence="10" id="KW-0866">Nonsense-mediated mRNA decay</keyword>
<feature type="region of interest" description="Disordered" evidence="13">
    <location>
        <begin position="507"/>
        <end position="560"/>
    </location>
</feature>
<dbReference type="EMBL" id="MU001752">
    <property type="protein sequence ID" value="KAF2800137.1"/>
    <property type="molecule type" value="Genomic_DNA"/>
</dbReference>
<keyword evidence="8" id="KW-0810">Translation regulation</keyword>
<accession>A0A6A6XX06</accession>
<dbReference type="GO" id="GO:0000184">
    <property type="term" value="P:nuclear-transcribed mRNA catabolic process, nonsense-mediated decay"/>
    <property type="evidence" value="ECO:0007669"/>
    <property type="project" value="UniProtKB-KW"/>
</dbReference>
<feature type="compositionally biased region" description="Gly residues" evidence="13">
    <location>
        <begin position="201"/>
        <end position="218"/>
    </location>
</feature>
<dbReference type="GO" id="GO:0006417">
    <property type="term" value="P:regulation of translation"/>
    <property type="evidence" value="ECO:0007669"/>
    <property type="project" value="UniProtKB-KW"/>
</dbReference>
<evidence type="ECO:0000256" key="7">
    <source>
        <dbReference type="ARBA" id="ARBA00022816"/>
    </source>
</evidence>
<dbReference type="Pfam" id="PF09405">
    <property type="entry name" value="Btz"/>
    <property type="match status" value="1"/>
</dbReference>
<feature type="compositionally biased region" description="Acidic residues" evidence="13">
    <location>
        <begin position="42"/>
        <end position="56"/>
    </location>
</feature>
<evidence type="ECO:0000256" key="1">
    <source>
        <dbReference type="ARBA" id="ARBA00004123"/>
    </source>
</evidence>
<keyword evidence="7" id="KW-0509">mRNA transport</keyword>
<dbReference type="InterPro" id="IPR044796">
    <property type="entry name" value="MLN51_plant"/>
</dbReference>
<feature type="region of interest" description="Disordered" evidence="13">
    <location>
        <begin position="201"/>
        <end position="221"/>
    </location>
</feature>
<proteinExistence type="inferred from homology"/>
<dbReference type="GO" id="GO:0006397">
    <property type="term" value="P:mRNA processing"/>
    <property type="evidence" value="ECO:0007669"/>
    <property type="project" value="UniProtKB-KW"/>
</dbReference>
<keyword evidence="4" id="KW-0813">Transport</keyword>
<keyword evidence="12" id="KW-0539">Nucleus</keyword>
<protein>
    <recommendedName>
        <fullName evidence="14">Btz domain-containing protein</fullName>
    </recommendedName>
</protein>
<feature type="region of interest" description="Disordered" evidence="13">
    <location>
        <begin position="1"/>
        <end position="98"/>
    </location>
</feature>
<evidence type="ECO:0000313" key="16">
    <source>
        <dbReference type="Proteomes" id="UP000799757"/>
    </source>
</evidence>
<evidence type="ECO:0000256" key="9">
    <source>
        <dbReference type="ARBA" id="ARBA00022884"/>
    </source>
</evidence>
<keyword evidence="6" id="KW-0507">mRNA processing</keyword>
<evidence type="ECO:0000313" key="15">
    <source>
        <dbReference type="EMBL" id="KAF2800137.1"/>
    </source>
</evidence>
<organism evidence="15 16">
    <name type="scientific">Melanomma pulvis-pyrius CBS 109.77</name>
    <dbReference type="NCBI Taxonomy" id="1314802"/>
    <lineage>
        <taxon>Eukaryota</taxon>
        <taxon>Fungi</taxon>
        <taxon>Dikarya</taxon>
        <taxon>Ascomycota</taxon>
        <taxon>Pezizomycotina</taxon>
        <taxon>Dothideomycetes</taxon>
        <taxon>Pleosporomycetidae</taxon>
        <taxon>Pleosporales</taxon>
        <taxon>Melanommataceae</taxon>
        <taxon>Melanomma</taxon>
    </lineage>
</organism>
<dbReference type="AlphaFoldDB" id="A0A6A6XX06"/>
<dbReference type="PANTHER" id="PTHR46837">
    <property type="entry name" value="PROTEIN MLN51 HOMOLOG"/>
    <property type="match status" value="1"/>
</dbReference>
<evidence type="ECO:0000256" key="6">
    <source>
        <dbReference type="ARBA" id="ARBA00022664"/>
    </source>
</evidence>
<gene>
    <name evidence="15" type="ORF">K505DRAFT_229382</name>
</gene>
<evidence type="ECO:0000256" key="3">
    <source>
        <dbReference type="ARBA" id="ARBA00009548"/>
    </source>
</evidence>
<evidence type="ECO:0000256" key="2">
    <source>
        <dbReference type="ARBA" id="ARBA00004496"/>
    </source>
</evidence>
<name>A0A6A6XX06_9PLEO</name>
<sequence length="714" mass="77326">MAAVRKRVNIGRRRRLDDEGDDMSVATEVADDSQSDISVPSDVDENADADNSDLSDVDSSPSLTGAKSKRKGNGPRDTKPHPEVATRRIPSPPIARSDAIFTPSRDTQMMINGLKISEKAADDEVVDFETESPAVEPAPSVGVLSNRQETFAERKRREHEEYKKKRDADPAFIPNRGAFFMHDQRSHHGQNGFRQFSVRGGARGRGGGGGGGGGGAIGGPFAPANLRAQAVEATDSPWQHDLHETLINTGPQSHTSQPQGAAPSNAPTQLVLHQTTRSNAVPAAKAPPTRNFSTTVHTHNALVRVFLPEMKTPIHFQNVPIKQHTRLPNHRPPLRRDKPVRISLPPSTPRYIFPTVERSFIFIPRALRPNQQGFGRGRGRGFGSFGGGFSSRRTSAYGGSVYSPSVAMSRRSSMAREMGRDGLVSPAGSIMSRPGGFVDPARPVVRLPPGGTKLPNAPPVFSPTGQYPPQSYPLPQKPTFRENWQGQLPMHQPRPQKTVSVAGIESPASMTFNPPQQQEQQPFHQQVPAHMNGNAPQSDQPPFYPHARQLSYPSQASTGTPLSNIPERAIHAPAFQPFQQQPNFQPPGFGMSQGFYYPQNGAQPQFLPPGGMVPMFVPNAQQGGYVMPMAPPPVPAAPAPAGQNNMVAYESNGMTYYVDPAQLPAPVYAGPPVESYPQASYAVPGMGGMMTPSPEGAYYYPQQLQPTAGVFYQS</sequence>
<reference evidence="15" key="1">
    <citation type="journal article" date="2020" name="Stud. Mycol.">
        <title>101 Dothideomycetes genomes: a test case for predicting lifestyles and emergence of pathogens.</title>
        <authorList>
            <person name="Haridas S."/>
            <person name="Albert R."/>
            <person name="Binder M."/>
            <person name="Bloem J."/>
            <person name="Labutti K."/>
            <person name="Salamov A."/>
            <person name="Andreopoulos B."/>
            <person name="Baker S."/>
            <person name="Barry K."/>
            <person name="Bills G."/>
            <person name="Bluhm B."/>
            <person name="Cannon C."/>
            <person name="Castanera R."/>
            <person name="Culley D."/>
            <person name="Daum C."/>
            <person name="Ezra D."/>
            <person name="Gonzalez J."/>
            <person name="Henrissat B."/>
            <person name="Kuo A."/>
            <person name="Liang C."/>
            <person name="Lipzen A."/>
            <person name="Lutzoni F."/>
            <person name="Magnuson J."/>
            <person name="Mondo S."/>
            <person name="Nolan M."/>
            <person name="Ohm R."/>
            <person name="Pangilinan J."/>
            <person name="Park H.-J."/>
            <person name="Ramirez L."/>
            <person name="Alfaro M."/>
            <person name="Sun H."/>
            <person name="Tritt A."/>
            <person name="Yoshinaga Y."/>
            <person name="Zwiers L.-H."/>
            <person name="Turgeon B."/>
            <person name="Goodwin S."/>
            <person name="Spatafora J."/>
            <person name="Crous P."/>
            <person name="Grigoriev I."/>
        </authorList>
    </citation>
    <scope>NUCLEOTIDE SEQUENCE</scope>
    <source>
        <strain evidence="15">CBS 109.77</strain>
    </source>
</reference>
<evidence type="ECO:0000256" key="12">
    <source>
        <dbReference type="ARBA" id="ARBA00023242"/>
    </source>
</evidence>
<feature type="compositionally biased region" description="Polar residues" evidence="13">
    <location>
        <begin position="551"/>
        <end position="560"/>
    </location>
</feature>
<feature type="compositionally biased region" description="Basic and acidic residues" evidence="13">
    <location>
        <begin position="74"/>
        <end position="86"/>
    </location>
</feature>
<feature type="region of interest" description="Disordered" evidence="13">
    <location>
        <begin position="452"/>
        <end position="481"/>
    </location>
</feature>
<dbReference type="InterPro" id="IPR018545">
    <property type="entry name" value="Btz_dom"/>
</dbReference>
<feature type="compositionally biased region" description="Basic residues" evidence="13">
    <location>
        <begin position="1"/>
        <end position="14"/>
    </location>
</feature>
<feature type="region of interest" description="Disordered" evidence="13">
    <location>
        <begin position="325"/>
        <end position="345"/>
    </location>
</feature>
<keyword evidence="9" id="KW-0694">RNA-binding</keyword>
<dbReference type="Proteomes" id="UP000799757">
    <property type="component" value="Unassembled WGS sequence"/>
</dbReference>
<dbReference type="OrthoDB" id="5413466at2759"/>
<feature type="domain" description="Btz" evidence="14">
    <location>
        <begin position="121"/>
        <end position="266"/>
    </location>
</feature>
<keyword evidence="5" id="KW-0963">Cytoplasm</keyword>
<dbReference type="GO" id="GO:0005737">
    <property type="term" value="C:cytoplasm"/>
    <property type="evidence" value="ECO:0007669"/>
    <property type="project" value="UniProtKB-SubCell"/>
</dbReference>
<comment type="similarity">
    <text evidence="3">Belongs to the CASC3 family.</text>
</comment>